<dbReference type="GO" id="GO:0009279">
    <property type="term" value="C:cell outer membrane"/>
    <property type="evidence" value="ECO:0007669"/>
    <property type="project" value="UniProtKB-SubCell"/>
</dbReference>
<keyword evidence="3" id="KW-0732">Signal</keyword>
<dbReference type="SUPFAM" id="SSF48452">
    <property type="entry name" value="TPR-like"/>
    <property type="match status" value="1"/>
</dbReference>
<dbReference type="AlphaFoldDB" id="A0A414MLB0"/>
<comment type="caution">
    <text evidence="8">The sequence shown here is derived from an EMBL/GenBank/DDBJ whole genome shotgun (WGS) entry which is preliminary data.</text>
</comment>
<dbReference type="InterPro" id="IPR011990">
    <property type="entry name" value="TPR-like_helical_dom_sf"/>
</dbReference>
<dbReference type="InterPro" id="IPR033985">
    <property type="entry name" value="SusD-like_N"/>
</dbReference>
<accession>A0A414MLB0</accession>
<proteinExistence type="inferred from homology"/>
<feature type="domain" description="SusD-like N-terminal" evidence="7">
    <location>
        <begin position="105"/>
        <end position="214"/>
    </location>
</feature>
<evidence type="ECO:0000256" key="5">
    <source>
        <dbReference type="ARBA" id="ARBA00023237"/>
    </source>
</evidence>
<evidence type="ECO:0000313" key="8">
    <source>
        <dbReference type="EMBL" id="RHF12871.1"/>
    </source>
</evidence>
<evidence type="ECO:0000313" key="9">
    <source>
        <dbReference type="Proteomes" id="UP000283538"/>
    </source>
</evidence>
<keyword evidence="5" id="KW-0998">Cell outer membrane</keyword>
<evidence type="ECO:0000256" key="1">
    <source>
        <dbReference type="ARBA" id="ARBA00004442"/>
    </source>
</evidence>
<sequence length="599" mass="69570">MFHSKKRGKIMKKIYLYAMALGLMFASCEDFLTEYPKNKITPDDFFKTEREISLYANSFYEKDMPGVGVATGDGVSDIMEVVSVSSYLSSGYGPDNQGGWSWSDLRNINYFIDRLKQSPVSDDIKNKYMGLAKFWRAKFYFEKVKTFGGVPYYDYCLEPDDEALYKPRDSREFVMDKVLNDLNEAVKYLTDKKDETCTTVTRYVALAMKARVCLHEGTFRKYHTEMNLPDADKWIREAASAAEELINSKQYKLLNTGEAEKDYRKLFTAENRTGVRSILDETIWAQVYDAEFRRWHDVTWKYNSATAGSRWSLTRSFVNTYLMRDGSRFTDKAGYETMTFPQEVKDRDCRLKQTIRTPGYKRISKDKEVTVLPDFTITLSGYHMMKWSLDDTFYDGQAEATNAMPIFRYAEILLIYAEAKAELGEFTSDTWNKTIKLLRERAGVNGKEPETADSYMQETYYPDIADKYLLEIRRERAIELIAEDRRYDDLMRWKAADLFAANRTKWEGIYIPKVNEGYDLDGDGKNDVCFYKGTKPGISGVKFVQLGGNLTLSGEKSGYLVWGETFQREWDDKKYLRPIPRNVRVINPALEQNPGWEEN</sequence>
<protein>
    <submittedName>
        <fullName evidence="8">RagB/SusD family nutrient uptake outer membrane protein</fullName>
    </submittedName>
</protein>
<evidence type="ECO:0000256" key="2">
    <source>
        <dbReference type="ARBA" id="ARBA00006275"/>
    </source>
</evidence>
<evidence type="ECO:0000256" key="4">
    <source>
        <dbReference type="ARBA" id="ARBA00023136"/>
    </source>
</evidence>
<evidence type="ECO:0000259" key="7">
    <source>
        <dbReference type="Pfam" id="PF14322"/>
    </source>
</evidence>
<gene>
    <name evidence="8" type="ORF">DW701_01235</name>
</gene>
<comment type="similarity">
    <text evidence="2">Belongs to the SusD family.</text>
</comment>
<dbReference type="InterPro" id="IPR012944">
    <property type="entry name" value="SusD_RagB_dom"/>
</dbReference>
<dbReference type="Pfam" id="PF14322">
    <property type="entry name" value="SusD-like_3"/>
    <property type="match status" value="1"/>
</dbReference>
<dbReference type="Pfam" id="PF07980">
    <property type="entry name" value="SusD_RagB"/>
    <property type="match status" value="1"/>
</dbReference>
<reference evidence="8 9" key="1">
    <citation type="submission" date="2018-08" db="EMBL/GenBank/DDBJ databases">
        <title>A genome reference for cultivated species of the human gut microbiota.</title>
        <authorList>
            <person name="Zou Y."/>
            <person name="Xue W."/>
            <person name="Luo G."/>
        </authorList>
    </citation>
    <scope>NUCLEOTIDE SEQUENCE [LARGE SCALE GENOMIC DNA]</scope>
    <source>
        <strain evidence="8 9">AM26-26AC</strain>
    </source>
</reference>
<name>A0A414MLB0_9BACE</name>
<evidence type="ECO:0000256" key="3">
    <source>
        <dbReference type="ARBA" id="ARBA00022729"/>
    </source>
</evidence>
<dbReference type="Gene3D" id="1.25.40.390">
    <property type="match status" value="1"/>
</dbReference>
<keyword evidence="4" id="KW-0472">Membrane</keyword>
<dbReference type="PROSITE" id="PS51257">
    <property type="entry name" value="PROKAR_LIPOPROTEIN"/>
    <property type="match status" value="1"/>
</dbReference>
<organism evidence="8 9">
    <name type="scientific">Bacteroides eggerthii</name>
    <dbReference type="NCBI Taxonomy" id="28111"/>
    <lineage>
        <taxon>Bacteria</taxon>
        <taxon>Pseudomonadati</taxon>
        <taxon>Bacteroidota</taxon>
        <taxon>Bacteroidia</taxon>
        <taxon>Bacteroidales</taxon>
        <taxon>Bacteroidaceae</taxon>
        <taxon>Bacteroides</taxon>
    </lineage>
</organism>
<dbReference type="EMBL" id="QSLA01000001">
    <property type="protein sequence ID" value="RHF12871.1"/>
    <property type="molecule type" value="Genomic_DNA"/>
</dbReference>
<feature type="domain" description="RagB/SusD" evidence="6">
    <location>
        <begin position="281"/>
        <end position="596"/>
    </location>
</feature>
<dbReference type="Proteomes" id="UP000283538">
    <property type="component" value="Unassembled WGS sequence"/>
</dbReference>
<comment type="subcellular location">
    <subcellularLocation>
        <location evidence="1">Cell outer membrane</location>
    </subcellularLocation>
</comment>
<evidence type="ECO:0000259" key="6">
    <source>
        <dbReference type="Pfam" id="PF07980"/>
    </source>
</evidence>